<dbReference type="Pfam" id="PF22818">
    <property type="entry name" value="ApeI-like"/>
    <property type="match status" value="1"/>
</dbReference>
<dbReference type="GO" id="GO:0016829">
    <property type="term" value="F:lyase activity"/>
    <property type="evidence" value="ECO:0007669"/>
    <property type="project" value="UniProtKB-KW"/>
</dbReference>
<reference evidence="2" key="2">
    <citation type="submission" date="2021-04" db="EMBL/GenBank/DDBJ databases">
        <authorList>
            <person name="Gilroy R."/>
        </authorList>
    </citation>
    <scope>NUCLEOTIDE SEQUENCE</scope>
    <source>
        <strain evidence="2">ChiHjej12B11-16260</strain>
    </source>
</reference>
<proteinExistence type="predicted"/>
<dbReference type="SUPFAM" id="SSF54637">
    <property type="entry name" value="Thioesterase/thiol ester dehydrase-isomerase"/>
    <property type="match status" value="1"/>
</dbReference>
<feature type="domain" description="ApeI dehydratase-like" evidence="1">
    <location>
        <begin position="16"/>
        <end position="103"/>
    </location>
</feature>
<evidence type="ECO:0000259" key="1">
    <source>
        <dbReference type="Pfam" id="PF22818"/>
    </source>
</evidence>
<dbReference type="InterPro" id="IPR054545">
    <property type="entry name" value="ApeI-like"/>
</dbReference>
<gene>
    <name evidence="2" type="ORF">H9982_04755</name>
</gene>
<accession>A0A9D1VRG8</accession>
<dbReference type="AlphaFoldDB" id="A0A9D1VRG8"/>
<dbReference type="InterPro" id="IPR029069">
    <property type="entry name" value="HotDog_dom_sf"/>
</dbReference>
<evidence type="ECO:0000313" key="2">
    <source>
        <dbReference type="EMBL" id="HIX45511.1"/>
    </source>
</evidence>
<comment type="caution">
    <text evidence="2">The sequence shown here is derived from an EMBL/GenBank/DDBJ whole genome shotgun (WGS) entry which is preliminary data.</text>
</comment>
<reference evidence="2" key="1">
    <citation type="journal article" date="2021" name="PeerJ">
        <title>Extensive microbial diversity within the chicken gut microbiome revealed by metagenomics and culture.</title>
        <authorList>
            <person name="Gilroy R."/>
            <person name="Ravi A."/>
            <person name="Getino M."/>
            <person name="Pursley I."/>
            <person name="Horton D.L."/>
            <person name="Alikhan N.F."/>
            <person name="Baker D."/>
            <person name="Gharbi K."/>
            <person name="Hall N."/>
            <person name="Watson M."/>
            <person name="Adriaenssens E.M."/>
            <person name="Foster-Nyarko E."/>
            <person name="Jarju S."/>
            <person name="Secka A."/>
            <person name="Antonio M."/>
            <person name="Oren A."/>
            <person name="Chaudhuri R.R."/>
            <person name="La Ragione R."/>
            <person name="Hildebrand F."/>
            <person name="Pallen M.J."/>
        </authorList>
    </citation>
    <scope>NUCLEOTIDE SEQUENCE</scope>
    <source>
        <strain evidence="2">ChiHjej12B11-16260</strain>
    </source>
</reference>
<dbReference type="Gene3D" id="3.10.129.10">
    <property type="entry name" value="Hotdog Thioesterase"/>
    <property type="match status" value="1"/>
</dbReference>
<dbReference type="EMBL" id="DXFB01000126">
    <property type="protein sequence ID" value="HIX45511.1"/>
    <property type="molecule type" value="Genomic_DNA"/>
</dbReference>
<organism evidence="2 3">
    <name type="scientific">Candidatus Barnesiella excrementipullorum</name>
    <dbReference type="NCBI Taxonomy" id="2838479"/>
    <lineage>
        <taxon>Bacteria</taxon>
        <taxon>Pseudomonadati</taxon>
        <taxon>Bacteroidota</taxon>
        <taxon>Bacteroidia</taxon>
        <taxon>Bacteroidales</taxon>
        <taxon>Barnesiellaceae</taxon>
        <taxon>Barnesiella</taxon>
    </lineage>
</organism>
<evidence type="ECO:0000313" key="3">
    <source>
        <dbReference type="Proteomes" id="UP000824246"/>
    </source>
</evidence>
<name>A0A9D1VRG8_9BACT</name>
<protein>
    <submittedName>
        <fullName evidence="2">Beta-hydroxyacyl-ACP dehydratase</fullName>
    </submittedName>
</protein>
<dbReference type="Proteomes" id="UP000824246">
    <property type="component" value="Unassembled WGS sequence"/>
</dbReference>
<sequence length="123" mass="13866">MLLADFYTIEILHETTPGEYTATVTLNAAHPLYAGHFPGNPVVPGVCTLQIIKECCERALGRRLMTSNMASCKFTNMIRPGINRRLEITWTLSPNEENRYNCRAEVRDEAATYLKLKATYIAV</sequence>